<comment type="similarity">
    <text evidence="3 12">Belongs to the organic radical-activating enzymes family.</text>
</comment>
<dbReference type="InterPro" id="IPR007197">
    <property type="entry name" value="rSAM"/>
</dbReference>
<evidence type="ECO:0000313" key="14">
    <source>
        <dbReference type="Proteomes" id="UP000198847"/>
    </source>
</evidence>
<keyword evidence="8 12" id="KW-0560">Oxidoreductase</keyword>
<dbReference type="SFLD" id="SFLDS00029">
    <property type="entry name" value="Radical_SAM"/>
    <property type="match status" value="1"/>
</dbReference>
<dbReference type="InterPro" id="IPR013785">
    <property type="entry name" value="Aldolase_TIM"/>
</dbReference>
<accession>A0A1H8NHK3</accession>
<dbReference type="AlphaFoldDB" id="A0A1H8NHK3"/>
<evidence type="ECO:0000256" key="6">
    <source>
        <dbReference type="ARBA" id="ARBA00022691"/>
    </source>
</evidence>
<evidence type="ECO:0000256" key="8">
    <source>
        <dbReference type="ARBA" id="ARBA00023002"/>
    </source>
</evidence>
<dbReference type="PANTHER" id="PTHR30352">
    <property type="entry name" value="PYRUVATE FORMATE-LYASE-ACTIVATING ENZYME"/>
    <property type="match status" value="1"/>
</dbReference>
<dbReference type="InterPro" id="IPR001989">
    <property type="entry name" value="Radical_activat_CS"/>
</dbReference>
<keyword evidence="7" id="KW-0479">Metal-binding</keyword>
<evidence type="ECO:0000313" key="13">
    <source>
        <dbReference type="EMBL" id="SEO28959.1"/>
    </source>
</evidence>
<evidence type="ECO:0000256" key="3">
    <source>
        <dbReference type="ARBA" id="ARBA00009777"/>
    </source>
</evidence>
<evidence type="ECO:0000256" key="9">
    <source>
        <dbReference type="ARBA" id="ARBA00023004"/>
    </source>
</evidence>
<comment type="function">
    <text evidence="2 12">Activation of anaerobic ribonucleoside-triphosphate reductase under anaerobic conditions by generation of an organic free radical, using S-adenosylmethionine and reduced flavodoxin as cosubstrates to produce 5'-deoxy-adenosine.</text>
</comment>
<dbReference type="SFLD" id="SFLDG01063">
    <property type="entry name" value="activating_enzymes__group_1"/>
    <property type="match status" value="1"/>
</dbReference>
<keyword evidence="14" id="KW-1185">Reference proteome</keyword>
<keyword evidence="10" id="KW-0411">Iron-sulfur</keyword>
<evidence type="ECO:0000256" key="4">
    <source>
        <dbReference type="ARBA" id="ARBA00014281"/>
    </source>
</evidence>
<evidence type="ECO:0000256" key="11">
    <source>
        <dbReference type="ARBA" id="ARBA00047365"/>
    </source>
</evidence>
<evidence type="ECO:0000256" key="10">
    <source>
        <dbReference type="ARBA" id="ARBA00023014"/>
    </source>
</evidence>
<dbReference type="EC" id="1.97.1.-" evidence="12"/>
<dbReference type="RefSeq" id="WP_218140576.1">
    <property type="nucleotide sequence ID" value="NZ_FODY01000001.1"/>
</dbReference>
<dbReference type="GO" id="GO:0004748">
    <property type="term" value="F:ribonucleoside-diphosphate reductase activity, thioredoxin disulfide as acceptor"/>
    <property type="evidence" value="ECO:0007669"/>
    <property type="project" value="TreeGrafter"/>
</dbReference>
<comment type="catalytic activity">
    <reaction evidence="11">
        <text>glycyl-[protein] + reduced [flavodoxin] + S-adenosyl-L-methionine = glycin-2-yl radical-[protein] + semiquinone [flavodoxin] + 5'-deoxyadenosine + L-methionine + H(+)</text>
        <dbReference type="Rhea" id="RHEA:61976"/>
        <dbReference type="Rhea" id="RHEA-COMP:10622"/>
        <dbReference type="Rhea" id="RHEA-COMP:14480"/>
        <dbReference type="Rhea" id="RHEA-COMP:15993"/>
        <dbReference type="Rhea" id="RHEA-COMP:15994"/>
        <dbReference type="ChEBI" id="CHEBI:15378"/>
        <dbReference type="ChEBI" id="CHEBI:17319"/>
        <dbReference type="ChEBI" id="CHEBI:29947"/>
        <dbReference type="ChEBI" id="CHEBI:32722"/>
        <dbReference type="ChEBI" id="CHEBI:57618"/>
        <dbReference type="ChEBI" id="CHEBI:57844"/>
        <dbReference type="ChEBI" id="CHEBI:59789"/>
        <dbReference type="ChEBI" id="CHEBI:140311"/>
    </reaction>
</comment>
<dbReference type="PANTHER" id="PTHR30352:SF2">
    <property type="entry name" value="ANAEROBIC RIBONUCLEOSIDE-TRIPHOSPHATE REDUCTASE-ACTIVATING PROTEIN"/>
    <property type="match status" value="1"/>
</dbReference>
<reference evidence="13 14" key="1">
    <citation type="submission" date="2016-10" db="EMBL/GenBank/DDBJ databases">
        <authorList>
            <person name="de Groot N.N."/>
        </authorList>
    </citation>
    <scope>NUCLEOTIDE SEQUENCE [LARGE SCALE GENOMIC DNA]</scope>
    <source>
        <strain evidence="13 14">DSM 13305</strain>
    </source>
</reference>
<evidence type="ECO:0000256" key="1">
    <source>
        <dbReference type="ARBA" id="ARBA00001966"/>
    </source>
</evidence>
<evidence type="ECO:0000256" key="2">
    <source>
        <dbReference type="ARBA" id="ARBA00003852"/>
    </source>
</evidence>
<dbReference type="SUPFAM" id="SSF102114">
    <property type="entry name" value="Radical SAM enzymes"/>
    <property type="match status" value="1"/>
</dbReference>
<keyword evidence="5" id="KW-0004">4Fe-4S</keyword>
<comment type="cofactor">
    <cofactor evidence="1">
        <name>[4Fe-4S] cluster</name>
        <dbReference type="ChEBI" id="CHEBI:49883"/>
    </cofactor>
</comment>
<dbReference type="GO" id="GO:0043365">
    <property type="term" value="F:[formate-C-acetyltransferase]-activating enzyme activity"/>
    <property type="evidence" value="ECO:0007669"/>
    <property type="project" value="InterPro"/>
</dbReference>
<dbReference type="GO" id="GO:0046872">
    <property type="term" value="F:metal ion binding"/>
    <property type="evidence" value="ECO:0007669"/>
    <property type="project" value="UniProtKB-KW"/>
</dbReference>
<dbReference type="GO" id="GO:0051539">
    <property type="term" value="F:4 iron, 4 sulfur cluster binding"/>
    <property type="evidence" value="ECO:0007669"/>
    <property type="project" value="UniProtKB-KW"/>
</dbReference>
<dbReference type="InterPro" id="IPR012837">
    <property type="entry name" value="NrdG"/>
</dbReference>
<dbReference type="InterPro" id="IPR058240">
    <property type="entry name" value="rSAM_sf"/>
</dbReference>
<dbReference type="CDD" id="cd01335">
    <property type="entry name" value="Radical_SAM"/>
    <property type="match status" value="1"/>
</dbReference>
<keyword evidence="9" id="KW-0408">Iron</keyword>
<protein>
    <recommendedName>
        <fullName evidence="4 12">Anaerobic ribonucleoside-triphosphate reductase-activating protein</fullName>
        <ecNumber evidence="12">1.97.1.-</ecNumber>
    </recommendedName>
</protein>
<dbReference type="SFLD" id="SFLDG01066">
    <property type="entry name" value="organic_radical-activating_enz"/>
    <property type="match status" value="1"/>
</dbReference>
<keyword evidence="6" id="KW-0949">S-adenosyl-L-methionine</keyword>
<organism evidence="13 14">
    <name type="scientific">Propionispora vibrioides</name>
    <dbReference type="NCBI Taxonomy" id="112903"/>
    <lineage>
        <taxon>Bacteria</taxon>
        <taxon>Bacillati</taxon>
        <taxon>Bacillota</taxon>
        <taxon>Negativicutes</taxon>
        <taxon>Selenomonadales</taxon>
        <taxon>Sporomusaceae</taxon>
        <taxon>Propionispora</taxon>
    </lineage>
</organism>
<dbReference type="EMBL" id="FODY01000001">
    <property type="protein sequence ID" value="SEO28959.1"/>
    <property type="molecule type" value="Genomic_DNA"/>
</dbReference>
<dbReference type="Pfam" id="PF13353">
    <property type="entry name" value="Fer4_12"/>
    <property type="match status" value="1"/>
</dbReference>
<dbReference type="Proteomes" id="UP000198847">
    <property type="component" value="Unassembled WGS sequence"/>
</dbReference>
<sequence>MIRYADIVGESIVDGVGIRVSAFLQGCPRYCPGCHNPKLLAAEGGTLVTEEAFAGLLLKKITPLHQGITFTGGDPLLQPEAVLKVILLLRKSAPRLNIWLYTGYTFDEVCHWEIMQYIDVLVDGPFILEKRDISLPWRGSSNQRVINVPDSLRSGKVVEMLFESH</sequence>
<gene>
    <name evidence="13" type="ORF">SAMN04490178_10197</name>
</gene>
<evidence type="ECO:0000256" key="7">
    <source>
        <dbReference type="ARBA" id="ARBA00022723"/>
    </source>
</evidence>
<evidence type="ECO:0000256" key="12">
    <source>
        <dbReference type="PIRNR" id="PIRNR000368"/>
    </source>
</evidence>
<name>A0A1H8NHK3_9FIRM</name>
<proteinExistence type="inferred from homology"/>
<dbReference type="NCBIfam" id="TIGR02491">
    <property type="entry name" value="NrdG"/>
    <property type="match status" value="1"/>
</dbReference>
<dbReference type="InterPro" id="IPR034457">
    <property type="entry name" value="Organic_radical-activating"/>
</dbReference>
<dbReference type="PIRSF" id="PIRSF000368">
    <property type="entry name" value="NrdG"/>
    <property type="match status" value="1"/>
</dbReference>
<dbReference type="PROSITE" id="PS01087">
    <property type="entry name" value="RADICAL_ACTIVATING"/>
    <property type="match status" value="1"/>
</dbReference>
<dbReference type="Gene3D" id="3.20.20.70">
    <property type="entry name" value="Aldolase class I"/>
    <property type="match status" value="1"/>
</dbReference>
<dbReference type="STRING" id="112903.SAMN04490178_10197"/>
<evidence type="ECO:0000256" key="5">
    <source>
        <dbReference type="ARBA" id="ARBA00022485"/>
    </source>
</evidence>
<dbReference type="SFLD" id="SFLDF00299">
    <property type="entry name" value="anaerobic_ribonucleoside-triph"/>
    <property type="match status" value="1"/>
</dbReference>